<evidence type="ECO:0008006" key="3">
    <source>
        <dbReference type="Google" id="ProtNLM"/>
    </source>
</evidence>
<accession>A0A6A4ILK3</accession>
<proteinExistence type="predicted"/>
<keyword evidence="2" id="KW-1185">Reference proteome</keyword>
<evidence type="ECO:0000313" key="2">
    <source>
        <dbReference type="Proteomes" id="UP000799118"/>
    </source>
</evidence>
<organism evidence="1 2">
    <name type="scientific">Gymnopus androsaceus JB14</name>
    <dbReference type="NCBI Taxonomy" id="1447944"/>
    <lineage>
        <taxon>Eukaryota</taxon>
        <taxon>Fungi</taxon>
        <taxon>Dikarya</taxon>
        <taxon>Basidiomycota</taxon>
        <taxon>Agaricomycotina</taxon>
        <taxon>Agaricomycetes</taxon>
        <taxon>Agaricomycetidae</taxon>
        <taxon>Agaricales</taxon>
        <taxon>Marasmiineae</taxon>
        <taxon>Omphalotaceae</taxon>
        <taxon>Gymnopus</taxon>
    </lineage>
</organism>
<dbReference type="SUPFAM" id="SSF52047">
    <property type="entry name" value="RNI-like"/>
    <property type="match status" value="1"/>
</dbReference>
<protein>
    <recommendedName>
        <fullName evidence="3">F-box domain-containing protein</fullName>
    </recommendedName>
</protein>
<dbReference type="EMBL" id="ML769387">
    <property type="protein sequence ID" value="KAE9409727.1"/>
    <property type="molecule type" value="Genomic_DNA"/>
</dbReference>
<evidence type="ECO:0000313" key="1">
    <source>
        <dbReference type="EMBL" id="KAE9409727.1"/>
    </source>
</evidence>
<sequence>MNNHPLHTISDERRFPNEVSAIIIENLGDDFRSLRKTALVCKDFVSLSQEQIFRHVFVSGTPSIGSAPDSLPLTTKFLNILLNPQTTALGRFVRRLDFWPGPVTPGVWEQHSDAFLLIIQNLPSLIDLRVAFGYRGEVYFRAIGEYLGSQLKELWIKDHNFNRGDFLALRNMLSSLAVLKFLAISTSIALNFDLPTPADGMALILPRSLRVIYLQGVDEYILHIVGLGMKLSRPPLLHTLFVTFSHSGDDLSPLWEGIGANTRVILDVDNGSYYRIDGTNMSDDNFAAFYEAEMAAFARGIKCTQLTFYCSQLDFLIIYFAHFIPKLPATILEICIDFNACASDGPPDHPEADPRNWTKLDGALMRRYELGLLKCLTFRCTTRMISGRGYSNSSGPTVDRMILDRVRSLLPISERAGILDVDYTTLVNELF</sequence>
<dbReference type="AlphaFoldDB" id="A0A6A4ILK3"/>
<reference evidence="1" key="1">
    <citation type="journal article" date="2019" name="Environ. Microbiol.">
        <title>Fungal ecological strategies reflected in gene transcription - a case study of two litter decomposers.</title>
        <authorList>
            <person name="Barbi F."/>
            <person name="Kohler A."/>
            <person name="Barry K."/>
            <person name="Baskaran P."/>
            <person name="Daum C."/>
            <person name="Fauchery L."/>
            <person name="Ihrmark K."/>
            <person name="Kuo A."/>
            <person name="LaButti K."/>
            <person name="Lipzen A."/>
            <person name="Morin E."/>
            <person name="Grigoriev I.V."/>
            <person name="Henrissat B."/>
            <person name="Lindahl B."/>
            <person name="Martin F."/>
        </authorList>
    </citation>
    <scope>NUCLEOTIDE SEQUENCE</scope>
    <source>
        <strain evidence="1">JB14</strain>
    </source>
</reference>
<gene>
    <name evidence="1" type="ORF">BT96DRAFT_913231</name>
</gene>
<dbReference type="OrthoDB" id="2821699at2759"/>
<dbReference type="Proteomes" id="UP000799118">
    <property type="component" value="Unassembled WGS sequence"/>
</dbReference>
<name>A0A6A4ILK3_9AGAR</name>